<organism evidence="1 2">
    <name type="scientific">Racocetra persica</name>
    <dbReference type="NCBI Taxonomy" id="160502"/>
    <lineage>
        <taxon>Eukaryota</taxon>
        <taxon>Fungi</taxon>
        <taxon>Fungi incertae sedis</taxon>
        <taxon>Mucoromycota</taxon>
        <taxon>Glomeromycotina</taxon>
        <taxon>Glomeromycetes</taxon>
        <taxon>Diversisporales</taxon>
        <taxon>Gigasporaceae</taxon>
        <taxon>Racocetra</taxon>
    </lineage>
</organism>
<feature type="non-terminal residue" evidence="1">
    <location>
        <position position="1"/>
    </location>
</feature>
<keyword evidence="2" id="KW-1185">Reference proteome</keyword>
<name>A0ACA9RL04_9GLOM</name>
<dbReference type="EMBL" id="CAJVQC010057824">
    <property type="protein sequence ID" value="CAG8798007.1"/>
    <property type="molecule type" value="Genomic_DNA"/>
</dbReference>
<reference evidence="1" key="1">
    <citation type="submission" date="2021-06" db="EMBL/GenBank/DDBJ databases">
        <authorList>
            <person name="Kallberg Y."/>
            <person name="Tangrot J."/>
            <person name="Rosling A."/>
        </authorList>
    </citation>
    <scope>NUCLEOTIDE SEQUENCE</scope>
    <source>
        <strain evidence="1">MA461A</strain>
    </source>
</reference>
<accession>A0ACA9RL04</accession>
<gene>
    <name evidence="1" type="ORF">RPERSI_LOCUS20451</name>
</gene>
<evidence type="ECO:0000313" key="1">
    <source>
        <dbReference type="EMBL" id="CAG8798007.1"/>
    </source>
</evidence>
<proteinExistence type="predicted"/>
<sequence length="67" mass="7978">SEEKLTIQINEVFNNKSFKNRINEVFENESFKKQIDKTIANKTNEILKDPLDKINKLIELNEKKKLE</sequence>
<comment type="caution">
    <text evidence="1">The sequence shown here is derived from an EMBL/GenBank/DDBJ whole genome shotgun (WGS) entry which is preliminary data.</text>
</comment>
<dbReference type="Proteomes" id="UP000789920">
    <property type="component" value="Unassembled WGS sequence"/>
</dbReference>
<evidence type="ECO:0000313" key="2">
    <source>
        <dbReference type="Proteomes" id="UP000789920"/>
    </source>
</evidence>
<protein>
    <submittedName>
        <fullName evidence="1">4416_t:CDS:1</fullName>
    </submittedName>
</protein>